<dbReference type="InterPro" id="IPR024361">
    <property type="entry name" value="BACON"/>
</dbReference>
<feature type="compositionally biased region" description="Low complexity" evidence="1">
    <location>
        <begin position="65"/>
        <end position="76"/>
    </location>
</feature>
<evidence type="ECO:0000313" key="5">
    <source>
        <dbReference type="Proteomes" id="UP001196980"/>
    </source>
</evidence>
<accession>A0ABS6RVI3</accession>
<dbReference type="EMBL" id="JABXWD010000036">
    <property type="protein sequence ID" value="MBV6340633.1"/>
    <property type="molecule type" value="Genomic_DNA"/>
</dbReference>
<keyword evidence="2" id="KW-0812">Transmembrane</keyword>
<comment type="caution">
    <text evidence="4">The sequence shown here is derived from an EMBL/GenBank/DDBJ whole genome shotgun (WGS) entry which is preliminary data.</text>
</comment>
<protein>
    <submittedName>
        <fullName evidence="4">VCBS repeat-containing protein</fullName>
    </submittedName>
</protein>
<dbReference type="Proteomes" id="UP001196980">
    <property type="component" value="Unassembled WGS sequence"/>
</dbReference>
<dbReference type="PANTHER" id="PTHR46580">
    <property type="entry name" value="SENSOR KINASE-RELATED"/>
    <property type="match status" value="1"/>
</dbReference>
<dbReference type="Pfam" id="PF13517">
    <property type="entry name" value="FG-GAP_3"/>
    <property type="match status" value="2"/>
</dbReference>
<dbReference type="CDD" id="cd14948">
    <property type="entry name" value="BACON"/>
    <property type="match status" value="1"/>
</dbReference>
<feature type="domain" description="BACON" evidence="3">
    <location>
        <begin position="71"/>
        <end position="143"/>
    </location>
</feature>
<gene>
    <name evidence="4" type="ORF">HWQ67_03460</name>
</gene>
<evidence type="ECO:0000256" key="2">
    <source>
        <dbReference type="SAM" id="Phobius"/>
    </source>
</evidence>
<dbReference type="RefSeq" id="WP_218251253.1">
    <property type="nucleotide sequence ID" value="NZ_JABXWD010000036.1"/>
</dbReference>
<feature type="region of interest" description="Disordered" evidence="1">
    <location>
        <begin position="53"/>
        <end position="85"/>
    </location>
</feature>
<organism evidence="4 5">
    <name type="scientific">Candidatus Magnetobacterium casense</name>
    <dbReference type="NCBI Taxonomy" id="1455061"/>
    <lineage>
        <taxon>Bacteria</taxon>
        <taxon>Pseudomonadati</taxon>
        <taxon>Nitrospirota</taxon>
        <taxon>Thermodesulfovibrionia</taxon>
        <taxon>Thermodesulfovibrionales</taxon>
        <taxon>Candidatus Magnetobacteriaceae</taxon>
        <taxon>Candidatus Magnetobacterium</taxon>
    </lineage>
</organism>
<dbReference type="InterPro" id="IPR013517">
    <property type="entry name" value="FG-GAP"/>
</dbReference>
<name>A0ABS6RVI3_9BACT</name>
<evidence type="ECO:0000259" key="3">
    <source>
        <dbReference type="Pfam" id="PF19190"/>
    </source>
</evidence>
<evidence type="ECO:0000313" key="4">
    <source>
        <dbReference type="EMBL" id="MBV6340633.1"/>
    </source>
</evidence>
<keyword evidence="5" id="KW-1185">Reference proteome</keyword>
<evidence type="ECO:0000256" key="1">
    <source>
        <dbReference type="SAM" id="MobiDB-lite"/>
    </source>
</evidence>
<sequence length="644" mass="68391">MFGRSDIQTESNGLRFNRAFSARWLFTLAVIAAIGVLCLGSVTDNAFAERGDTFLTQTPTPTPTPNCNSTSISPTNKNFPPGGGSDTVNVSANAACTWTATSNTGWITISSVSTNSGSGTVSYTVAANTGSTYRTGTMTIAGQTFTVIEDGQSATKKPLTIMKQGTGNGSVAASVGTITWNGNTGSAEYDLNTSVSLTAEGDMTSNFVSWSGCDSVAANVCTVNMTVAKTVAVTFEQKTSGGFLLTVTKTGTGDGTVTPSTGVLTWNGKVATATYPANTPVVLTAESDNASRFVQWTGCDVATGNRCTLNITEAKGVSAEFKTGRKRVKKDFDGDGKSDILWKNAATGDVAIWLMNGTSKKATDFAGRGIPGNWRIKASEDFDGDGKSDMLWQNIDTGDVYVWIMNSVAQKSGAFVARGIPADWDIKLSEDFDGDGKSDVLWQDSGSGAVYIWLMDGASIASGGYVVRSMPQDWYIRGVGDFNGDGKADILWQSRDVGDVFCWLMDGTKMQTGSGFIVRRLQPEWQIKAAADYNGDGNSDIHLRNTATGRDVIWLMDGISIKGADFVRPKSGTTGPMMPMTERASGTDSWDMKSTGDYNGDGVNDMLWQDGSNGDVYMWTMDSSGSSYSGGYVDQGVPADWSIY</sequence>
<reference evidence="4 5" key="1">
    <citation type="journal article" date="2020" name="J Geophys Res Biogeosci">
        <title>Magnetotaxis as an Adaptation to Enable Bacterial Shuttling of Microbial Sulfur and Sulfur Cycling Across Aquatic Oxic#Anoxic Interfaces.</title>
        <authorList>
            <person name="Li J."/>
            <person name="Liu P."/>
            <person name="Wang J."/>
            <person name="Roberts A.P."/>
            <person name="Pan Y."/>
        </authorList>
    </citation>
    <scope>NUCLEOTIDE SEQUENCE [LARGE SCALE GENOMIC DNA]</scope>
    <source>
        <strain evidence="4 5">MYR-1_YQ</strain>
    </source>
</reference>
<dbReference type="PANTHER" id="PTHR46580:SF2">
    <property type="entry name" value="MAM DOMAIN-CONTAINING PROTEIN"/>
    <property type="match status" value="1"/>
</dbReference>
<feature type="region of interest" description="Disordered" evidence="1">
    <location>
        <begin position="571"/>
        <end position="591"/>
    </location>
</feature>
<feature type="transmembrane region" description="Helical" evidence="2">
    <location>
        <begin position="21"/>
        <end position="42"/>
    </location>
</feature>
<proteinExistence type="predicted"/>
<keyword evidence="2" id="KW-1133">Transmembrane helix</keyword>
<keyword evidence="2" id="KW-0472">Membrane</keyword>
<dbReference type="Pfam" id="PF19190">
    <property type="entry name" value="BACON_2"/>
    <property type="match status" value="1"/>
</dbReference>